<dbReference type="Proteomes" id="UP000014216">
    <property type="component" value="Unassembled WGS sequence"/>
</dbReference>
<sequence>MVAKLEREVWDKEIENDFKEGGKGISITDSEDSGEHEEPDAGNPLVRICGGGGAG</sequence>
<accession>S0G6P6</accession>
<reference evidence="2 3" key="1">
    <citation type="journal article" date="2013" name="Genome Announc.">
        <title>Draft Genome Sequence of Desulfotignum phosphitoxidans DSM 13687 Strain FiPS-3.</title>
        <authorList>
            <person name="Poehlein A."/>
            <person name="Daniel R."/>
            <person name="Simeonova D.D."/>
        </authorList>
    </citation>
    <scope>NUCLEOTIDE SEQUENCE [LARGE SCALE GENOMIC DNA]</scope>
    <source>
        <strain evidence="2 3">DSM 13687</strain>
    </source>
</reference>
<organism evidence="2 3">
    <name type="scientific">Desulfotignum phosphitoxidans DSM 13687</name>
    <dbReference type="NCBI Taxonomy" id="1286635"/>
    <lineage>
        <taxon>Bacteria</taxon>
        <taxon>Pseudomonadati</taxon>
        <taxon>Thermodesulfobacteriota</taxon>
        <taxon>Desulfobacteria</taxon>
        <taxon>Desulfobacterales</taxon>
        <taxon>Desulfobacteraceae</taxon>
        <taxon>Desulfotignum</taxon>
    </lineage>
</organism>
<feature type="compositionally biased region" description="Acidic residues" evidence="1">
    <location>
        <begin position="29"/>
        <end position="40"/>
    </location>
</feature>
<evidence type="ECO:0000313" key="2">
    <source>
        <dbReference type="EMBL" id="EMS80492.1"/>
    </source>
</evidence>
<dbReference type="AlphaFoldDB" id="S0G6P6"/>
<feature type="region of interest" description="Disordered" evidence="1">
    <location>
        <begin position="18"/>
        <end position="55"/>
    </location>
</feature>
<dbReference type="EMBL" id="APJX01000002">
    <property type="protein sequence ID" value="EMS80492.1"/>
    <property type="molecule type" value="Genomic_DNA"/>
</dbReference>
<evidence type="ECO:0000313" key="3">
    <source>
        <dbReference type="Proteomes" id="UP000014216"/>
    </source>
</evidence>
<comment type="caution">
    <text evidence="2">The sequence shown here is derived from an EMBL/GenBank/DDBJ whole genome shotgun (WGS) entry which is preliminary data.</text>
</comment>
<evidence type="ECO:0000256" key="1">
    <source>
        <dbReference type="SAM" id="MobiDB-lite"/>
    </source>
</evidence>
<gene>
    <name evidence="2" type="ORF">Dpo_2c01810</name>
</gene>
<protein>
    <submittedName>
        <fullName evidence="2">Uncharacterized protein</fullName>
    </submittedName>
</protein>
<proteinExistence type="predicted"/>
<name>S0G6P6_9BACT</name>
<keyword evidence="3" id="KW-1185">Reference proteome</keyword>